<dbReference type="AlphaFoldDB" id="A0A7W6CJQ9"/>
<protein>
    <submittedName>
        <fullName evidence="1">Uncharacterized protein</fullName>
    </submittedName>
</protein>
<sequence length="121" mass="13678">MDIEASQGNSKIVFSLGEDESWHLMSILLHAKFSDDPKLEIAGSPTMRSLLEGLMSARNELGFNRNEVPDWNVIHEKGGLYAPPAFRILENDLKAHLGKKDVAKELGDYLFPLKWIRRDVS</sequence>
<dbReference type="Proteomes" id="UP000548867">
    <property type="component" value="Unassembled WGS sequence"/>
</dbReference>
<evidence type="ECO:0000313" key="1">
    <source>
        <dbReference type="EMBL" id="MBB3957811.1"/>
    </source>
</evidence>
<name>A0A7W6CJQ9_9SPHN</name>
<accession>A0A7W6CJQ9</accession>
<dbReference type="RefSeq" id="WP_183629410.1">
    <property type="nucleotide sequence ID" value="NZ_JACIDX010000037.1"/>
</dbReference>
<proteinExistence type="predicted"/>
<keyword evidence="2" id="KW-1185">Reference proteome</keyword>
<gene>
    <name evidence="1" type="ORF">GGR38_004786</name>
</gene>
<reference evidence="1 2" key="1">
    <citation type="submission" date="2020-08" db="EMBL/GenBank/DDBJ databases">
        <title>Genomic Encyclopedia of Type Strains, Phase IV (KMG-IV): sequencing the most valuable type-strain genomes for metagenomic binning, comparative biology and taxonomic classification.</title>
        <authorList>
            <person name="Goeker M."/>
        </authorList>
    </citation>
    <scope>NUCLEOTIDE SEQUENCE [LARGE SCALE GENOMIC DNA]</scope>
    <source>
        <strain evidence="1 2">DSM 27057</strain>
    </source>
</reference>
<evidence type="ECO:0000313" key="2">
    <source>
        <dbReference type="Proteomes" id="UP000548867"/>
    </source>
</evidence>
<comment type="caution">
    <text evidence="1">The sequence shown here is derived from an EMBL/GenBank/DDBJ whole genome shotgun (WGS) entry which is preliminary data.</text>
</comment>
<dbReference type="EMBL" id="JACIDX010000037">
    <property type="protein sequence ID" value="MBB3957811.1"/>
    <property type="molecule type" value="Genomic_DNA"/>
</dbReference>
<organism evidence="1 2">
    <name type="scientific">Novosphingobium sediminicola</name>
    <dbReference type="NCBI Taxonomy" id="563162"/>
    <lineage>
        <taxon>Bacteria</taxon>
        <taxon>Pseudomonadati</taxon>
        <taxon>Pseudomonadota</taxon>
        <taxon>Alphaproteobacteria</taxon>
        <taxon>Sphingomonadales</taxon>
        <taxon>Sphingomonadaceae</taxon>
        <taxon>Novosphingobium</taxon>
    </lineage>
</organism>